<dbReference type="InterPro" id="IPR036640">
    <property type="entry name" value="ABC1_TM_sf"/>
</dbReference>
<dbReference type="GO" id="GO:0005886">
    <property type="term" value="C:plasma membrane"/>
    <property type="evidence" value="ECO:0007669"/>
    <property type="project" value="UniProtKB-SubCell"/>
</dbReference>
<dbReference type="Pfam" id="PF00664">
    <property type="entry name" value="ABC_membrane"/>
    <property type="match status" value="1"/>
</dbReference>
<evidence type="ECO:0000259" key="8">
    <source>
        <dbReference type="PROSITE" id="PS50893"/>
    </source>
</evidence>
<dbReference type="GO" id="GO:0015421">
    <property type="term" value="F:ABC-type oligopeptide transporter activity"/>
    <property type="evidence" value="ECO:0007669"/>
    <property type="project" value="TreeGrafter"/>
</dbReference>
<keyword evidence="4 10" id="KW-0067">ATP-binding</keyword>
<dbReference type="FunFam" id="3.40.50.300:FF:000218">
    <property type="entry name" value="Multidrug ABC transporter ATP-binding protein"/>
    <property type="match status" value="1"/>
</dbReference>
<dbReference type="PROSITE" id="PS00211">
    <property type="entry name" value="ABC_TRANSPORTER_1"/>
    <property type="match status" value="1"/>
</dbReference>
<comment type="caution">
    <text evidence="10">The sequence shown here is derived from an EMBL/GenBank/DDBJ whole genome shotgun (WGS) entry which is preliminary data.</text>
</comment>
<dbReference type="AlphaFoldDB" id="A0A1I0G3V6"/>
<dbReference type="GO" id="GO:0016887">
    <property type="term" value="F:ATP hydrolysis activity"/>
    <property type="evidence" value="ECO:0007669"/>
    <property type="project" value="InterPro"/>
</dbReference>
<dbReference type="InterPro" id="IPR003593">
    <property type="entry name" value="AAA+_ATPase"/>
</dbReference>
<dbReference type="InterPro" id="IPR003439">
    <property type="entry name" value="ABC_transporter-like_ATP-bd"/>
</dbReference>
<comment type="subcellular location">
    <subcellularLocation>
        <location evidence="1">Cell membrane</location>
        <topology evidence="1">Multi-pass membrane protein</topology>
    </subcellularLocation>
</comment>
<feature type="domain" description="ABC transporter" evidence="8">
    <location>
        <begin position="347"/>
        <end position="582"/>
    </location>
</feature>
<feature type="transmembrane region" description="Helical" evidence="7">
    <location>
        <begin position="263"/>
        <end position="281"/>
    </location>
</feature>
<evidence type="ECO:0000313" key="10">
    <source>
        <dbReference type="EMBL" id="SET65587.1"/>
    </source>
</evidence>
<feature type="transmembrane region" description="Helical" evidence="7">
    <location>
        <begin position="172"/>
        <end position="190"/>
    </location>
</feature>
<dbReference type="Gene3D" id="3.40.50.300">
    <property type="entry name" value="P-loop containing nucleotide triphosphate hydrolases"/>
    <property type="match status" value="1"/>
</dbReference>
<evidence type="ECO:0000256" key="7">
    <source>
        <dbReference type="SAM" id="Phobius"/>
    </source>
</evidence>
<organism evidence="10 11">
    <name type="scientific">Enterocloster clostridioformis</name>
    <dbReference type="NCBI Taxonomy" id="1531"/>
    <lineage>
        <taxon>Bacteria</taxon>
        <taxon>Bacillati</taxon>
        <taxon>Bacillota</taxon>
        <taxon>Clostridia</taxon>
        <taxon>Lachnospirales</taxon>
        <taxon>Lachnospiraceae</taxon>
        <taxon>Enterocloster</taxon>
    </lineage>
</organism>
<feature type="transmembrane region" description="Helical" evidence="7">
    <location>
        <begin position="59"/>
        <end position="77"/>
    </location>
</feature>
<proteinExistence type="predicted"/>
<dbReference type="RefSeq" id="WP_074662451.1">
    <property type="nucleotide sequence ID" value="NZ_FOIO01000017.1"/>
</dbReference>
<evidence type="ECO:0000256" key="5">
    <source>
        <dbReference type="ARBA" id="ARBA00022989"/>
    </source>
</evidence>
<dbReference type="InterPro" id="IPR017871">
    <property type="entry name" value="ABC_transporter-like_CS"/>
</dbReference>
<dbReference type="PROSITE" id="PS50929">
    <property type="entry name" value="ABC_TM1F"/>
    <property type="match status" value="1"/>
</dbReference>
<keyword evidence="3" id="KW-0547">Nucleotide-binding</keyword>
<dbReference type="PANTHER" id="PTHR43394">
    <property type="entry name" value="ATP-DEPENDENT PERMEASE MDL1, MITOCHONDRIAL"/>
    <property type="match status" value="1"/>
</dbReference>
<reference evidence="10 11" key="1">
    <citation type="submission" date="2016-10" db="EMBL/GenBank/DDBJ databases">
        <authorList>
            <person name="Varghese N."/>
            <person name="Submissions S."/>
        </authorList>
    </citation>
    <scope>NUCLEOTIDE SEQUENCE [LARGE SCALE GENOMIC DNA]</scope>
    <source>
        <strain evidence="10 11">NLAE-zl-C196</strain>
    </source>
</reference>
<feature type="transmembrane region" description="Helical" evidence="7">
    <location>
        <begin position="149"/>
        <end position="166"/>
    </location>
</feature>
<dbReference type="CDD" id="cd03251">
    <property type="entry name" value="ABCC_MsbA"/>
    <property type="match status" value="1"/>
</dbReference>
<dbReference type="InterPro" id="IPR027417">
    <property type="entry name" value="P-loop_NTPase"/>
</dbReference>
<keyword evidence="2 7" id="KW-0812">Transmembrane</keyword>
<feature type="transmembrane region" description="Helical" evidence="7">
    <location>
        <begin position="26"/>
        <end position="47"/>
    </location>
</feature>
<dbReference type="PANTHER" id="PTHR43394:SF1">
    <property type="entry name" value="ATP-BINDING CASSETTE SUB-FAMILY B MEMBER 10, MITOCHONDRIAL"/>
    <property type="match status" value="1"/>
</dbReference>
<keyword evidence="6 7" id="KW-0472">Membrane</keyword>
<dbReference type="Proteomes" id="UP000182121">
    <property type="component" value="Unassembled WGS sequence"/>
</dbReference>
<dbReference type="SUPFAM" id="SSF52540">
    <property type="entry name" value="P-loop containing nucleoside triphosphate hydrolases"/>
    <property type="match status" value="1"/>
</dbReference>
<accession>A0A1I0G3V6</accession>
<dbReference type="PROSITE" id="PS50893">
    <property type="entry name" value="ABC_TRANSPORTER_2"/>
    <property type="match status" value="1"/>
</dbReference>
<evidence type="ECO:0000259" key="9">
    <source>
        <dbReference type="PROSITE" id="PS50929"/>
    </source>
</evidence>
<evidence type="ECO:0000256" key="2">
    <source>
        <dbReference type="ARBA" id="ARBA00022692"/>
    </source>
</evidence>
<dbReference type="Gene3D" id="1.20.1560.10">
    <property type="entry name" value="ABC transporter type 1, transmembrane domain"/>
    <property type="match status" value="1"/>
</dbReference>
<keyword evidence="5 7" id="KW-1133">Transmembrane helix</keyword>
<dbReference type="InterPro" id="IPR011527">
    <property type="entry name" value="ABC1_TM_dom"/>
</dbReference>
<dbReference type="EMBL" id="FOIO01000017">
    <property type="protein sequence ID" value="SET65587.1"/>
    <property type="molecule type" value="Genomic_DNA"/>
</dbReference>
<name>A0A1I0G3V6_9FIRM</name>
<gene>
    <name evidence="10" type="ORF">SAMN05216521_101764</name>
</gene>
<dbReference type="SMART" id="SM00382">
    <property type="entry name" value="AAA"/>
    <property type="match status" value="1"/>
</dbReference>
<evidence type="ECO:0000256" key="6">
    <source>
        <dbReference type="ARBA" id="ARBA00023136"/>
    </source>
</evidence>
<dbReference type="GO" id="GO:0005524">
    <property type="term" value="F:ATP binding"/>
    <property type="evidence" value="ECO:0007669"/>
    <property type="project" value="UniProtKB-KW"/>
</dbReference>
<dbReference type="SUPFAM" id="SSF90123">
    <property type="entry name" value="ABC transporter transmembrane region"/>
    <property type="match status" value="1"/>
</dbReference>
<evidence type="ECO:0000313" key="11">
    <source>
        <dbReference type="Proteomes" id="UP000182121"/>
    </source>
</evidence>
<dbReference type="CDD" id="cd18549">
    <property type="entry name" value="ABC_6TM_YwjA_like"/>
    <property type="match status" value="1"/>
</dbReference>
<sequence>MSEKKGIKTKKLLKSFLPYYGRYKKILIFDLFCAALTTLGELILPLMLRYITNQGMQDLASMTAGVVIRIGGLYLLLRIIDSLAAYYMAYTGHVMGVYIETDMRQDAFEHLQMLSDSYYSNTKVGQIMSRITSDLFDVTEFAHHCPEEFFIAALKTVVSFIILSGINLELTLLIFVLVPVMIISCTWFNLKVKEAFRRQRNQIGELNAQIEDTLLGNRVVRAFANEPVEIAKFGRGNRDFMDIKKYTYRYMAAFQITTRSFDGLMYVVVIVAGGIFMIQGKVEPGDLVAYTMYVTTLLATIRRIIEFAEQFQRGITGIERFQEIMDVVPDIRDSKNAKKMEHVKGAISFDHVSFEYPDDHVPVLEDINITVRPGERIALVGPSGGGKTTMCNLLPRFYDTTSGSITIDGQDIKNVTLQSLRSNIGVVQQDVYLFSGSVYENISYGRPGATREEVMEAAKLAGAHEFITELQDGYDTYVGERGVKLSGGQKQRISIARVFLKNPAILILDEATSALDNESEYLVSQSLDKLAVGRTTLTIAHRLTTIQGADRILVLSGNQIVEEGNHEQLLEKKGMYYQLYATANRLNQGIA</sequence>
<dbReference type="Pfam" id="PF00005">
    <property type="entry name" value="ABC_tran"/>
    <property type="match status" value="1"/>
</dbReference>
<protein>
    <submittedName>
        <fullName evidence="10">ATP-binding cassette, subfamily B</fullName>
    </submittedName>
</protein>
<evidence type="ECO:0000256" key="3">
    <source>
        <dbReference type="ARBA" id="ARBA00022741"/>
    </source>
</evidence>
<evidence type="ECO:0000256" key="1">
    <source>
        <dbReference type="ARBA" id="ARBA00004651"/>
    </source>
</evidence>
<feature type="domain" description="ABC transmembrane type-1" evidence="9">
    <location>
        <begin position="28"/>
        <end position="313"/>
    </location>
</feature>
<evidence type="ECO:0000256" key="4">
    <source>
        <dbReference type="ARBA" id="ARBA00022840"/>
    </source>
</evidence>
<dbReference type="InterPro" id="IPR039421">
    <property type="entry name" value="Type_1_exporter"/>
</dbReference>